<gene>
    <name evidence="4" type="ORF">JL107_13045</name>
</gene>
<proteinExistence type="predicted"/>
<dbReference type="Pfam" id="PF14403">
    <property type="entry name" value="CP_ATPgrasp_2"/>
    <property type="match status" value="1"/>
</dbReference>
<feature type="domain" description="DUF403" evidence="2">
    <location>
        <begin position="568"/>
        <end position="886"/>
    </location>
</feature>
<dbReference type="PANTHER" id="PTHR34595:SF2">
    <property type="entry name" value="BLR2978 PROTEIN"/>
    <property type="match status" value="1"/>
</dbReference>
<feature type="region of interest" description="Disordered" evidence="1">
    <location>
        <begin position="1"/>
        <end position="45"/>
    </location>
</feature>
<dbReference type="Gene3D" id="3.30.1490.270">
    <property type="match status" value="1"/>
</dbReference>
<dbReference type="Proteomes" id="UP000663801">
    <property type="component" value="Unassembled WGS sequence"/>
</dbReference>
<comment type="caution">
    <text evidence="4">The sequence shown here is derived from an EMBL/GenBank/DDBJ whole genome shotgun (WGS) entry which is preliminary data.</text>
</comment>
<dbReference type="RefSeq" id="WP_205257487.1">
    <property type="nucleotide sequence ID" value="NZ_BAAAPV010000003.1"/>
</dbReference>
<dbReference type="SUPFAM" id="SSF56059">
    <property type="entry name" value="Glutathione synthetase ATP-binding domain-like"/>
    <property type="match status" value="1"/>
</dbReference>
<feature type="domain" description="Circularly permuted ATP-grasp type 2" evidence="3">
    <location>
        <begin position="138"/>
        <end position="509"/>
    </location>
</feature>
<accession>A0A939C151</accession>
<feature type="region of interest" description="Disordered" evidence="1">
    <location>
        <begin position="888"/>
        <end position="911"/>
    </location>
</feature>
<dbReference type="EMBL" id="JAERWL010000010">
    <property type="protein sequence ID" value="MBM9477373.1"/>
    <property type="molecule type" value="Genomic_DNA"/>
</dbReference>
<evidence type="ECO:0000256" key="1">
    <source>
        <dbReference type="SAM" id="MobiDB-lite"/>
    </source>
</evidence>
<evidence type="ECO:0000259" key="2">
    <source>
        <dbReference type="Pfam" id="PF04168"/>
    </source>
</evidence>
<evidence type="ECO:0000313" key="4">
    <source>
        <dbReference type="EMBL" id="MBM9477373.1"/>
    </source>
</evidence>
<reference evidence="4" key="1">
    <citation type="submission" date="2021-01" db="EMBL/GenBank/DDBJ databases">
        <title>KCTC 19127 draft genome.</title>
        <authorList>
            <person name="An D."/>
        </authorList>
    </citation>
    <scope>NUCLEOTIDE SEQUENCE</scope>
    <source>
        <strain evidence="4">KCTC 19127</strain>
    </source>
</reference>
<dbReference type="Pfam" id="PF04168">
    <property type="entry name" value="Alpha-E"/>
    <property type="match status" value="1"/>
</dbReference>
<dbReference type="InterPro" id="IPR051680">
    <property type="entry name" value="ATP-dep_Glu-Cys_Ligase-2"/>
</dbReference>
<protein>
    <submittedName>
        <fullName evidence="4">Circularly permuted type 2 ATP-grasp protein</fullName>
    </submittedName>
</protein>
<dbReference type="InterPro" id="IPR007296">
    <property type="entry name" value="DUF403"/>
</dbReference>
<evidence type="ECO:0000259" key="3">
    <source>
        <dbReference type="Pfam" id="PF14403"/>
    </source>
</evidence>
<name>A0A939C151_9ACTN</name>
<dbReference type="Gene3D" id="3.40.50.11290">
    <property type="match status" value="1"/>
</dbReference>
<organism evidence="4 5">
    <name type="scientific">Nakamurella flavida</name>
    <dbReference type="NCBI Taxonomy" id="363630"/>
    <lineage>
        <taxon>Bacteria</taxon>
        <taxon>Bacillati</taxon>
        <taxon>Actinomycetota</taxon>
        <taxon>Actinomycetes</taxon>
        <taxon>Nakamurellales</taxon>
        <taxon>Nakamurellaceae</taxon>
        <taxon>Nakamurella</taxon>
    </lineage>
</organism>
<keyword evidence="5" id="KW-1185">Reference proteome</keyword>
<dbReference type="PANTHER" id="PTHR34595">
    <property type="entry name" value="BLR5612 PROTEIN"/>
    <property type="match status" value="1"/>
</dbReference>
<dbReference type="InterPro" id="IPR025841">
    <property type="entry name" value="CP_ATPgrasp_2"/>
</dbReference>
<dbReference type="AlphaFoldDB" id="A0A939C151"/>
<evidence type="ECO:0000313" key="5">
    <source>
        <dbReference type="Proteomes" id="UP000663801"/>
    </source>
</evidence>
<sequence length="911" mass="96924">MTTIPVAGVLPTRDPSGSAVRPDPARPDGGTAPSPDGDRPDAVEGYLHRAGGSRYAEMTGPDSSVPLPGWRAVTDTLVRLGPSGAADLVEVVDRLVEDDGVTYTPHDGAAVHAPAVGEHFGPLPQPLGSAGWRLDPLPVVVDAADWAIVEPGLTQRSRLLDLLLVDLYGRRRTVAEGLLPPELVFEHEHYLRAAHGITIPGAHQLVFHAADVARGPDGSFQVLADRTQTPSGSGYAMVDRRVLTRAQPDLLRTAAPRGLSAFFHTMRLSLAAVAPTTVEDPRIVVLSPGTHAEAAFDQAYLASLLGVPLVESADLVVRGGSLWMRSMGRLEPVHVVVRRVDAALADPLDLRPGSPVGVVGLTQACRQGTVTVVNTLGSGVLENPGLLPYLPALSRCLLDEPLSLPSVATFWCGDPRSLSHVLAHLDDMVVRPTGSGAWSVPARMSAAERTDLVGRIRSRPTRWVGQRHEPWSQTPVVDGNRLAAAETSLRLFTVAAAAGYAAMPGGLARGVVPDGTGPDGVAAPGFGVAKDVWVQSGLADPAERRRDRVWLHEGPLVAAVPAEAMSSPRVLEDLFWLGRYAERTEDLTRLSMVARARAEEFGSRSDHLGAGCVPVLLAAVSRVSGTTPPRAGIDPVRWIGEVMVRPHESGSVAHSLAALRENARSVRDQLSDDAWLVLGGADRAVGDLAASSATAGALGSPDDDVQTAQEALLAALLGLTGLIGENMIRDPGWYLLDLGRRLERALQVTALLSATVTTRRTPAVDSVLAESVLAAAESGVTYRRRYRGRIQIGTVLDLLLLDLGNPRSVAFQIAQAIGDLAVLPDASSTSRPRRLLEDIAALLRRCRPVDLETADAGGERAELRDLLDQIHQEVRAAAEAVGRQYFWRPRPMRPMGTQSQHRGPDANGRGR</sequence>